<reference evidence="2 3" key="2">
    <citation type="submission" date="2024-07" db="EMBL/GenBank/DDBJ databases">
        <authorList>
            <person name="Akdeniz Z."/>
        </authorList>
    </citation>
    <scope>NUCLEOTIDE SEQUENCE [LARGE SCALE GENOMIC DNA]</scope>
</reference>
<dbReference type="EMBL" id="CATOUU010000477">
    <property type="protein sequence ID" value="CAI9931253.1"/>
    <property type="molecule type" value="Genomic_DNA"/>
</dbReference>
<evidence type="ECO:0000313" key="1">
    <source>
        <dbReference type="EMBL" id="CAI9931253.1"/>
    </source>
</evidence>
<protein>
    <submittedName>
        <fullName evidence="2">Hypothetical_protein</fullName>
    </submittedName>
</protein>
<proteinExistence type="predicted"/>
<dbReference type="Proteomes" id="UP001642409">
    <property type="component" value="Unassembled WGS sequence"/>
</dbReference>
<evidence type="ECO:0000313" key="3">
    <source>
        <dbReference type="Proteomes" id="UP001642409"/>
    </source>
</evidence>
<accession>A0AA86P406</accession>
<organism evidence="1">
    <name type="scientific">Hexamita inflata</name>
    <dbReference type="NCBI Taxonomy" id="28002"/>
    <lineage>
        <taxon>Eukaryota</taxon>
        <taxon>Metamonada</taxon>
        <taxon>Diplomonadida</taxon>
        <taxon>Hexamitidae</taxon>
        <taxon>Hexamitinae</taxon>
        <taxon>Hexamita</taxon>
    </lineage>
</organism>
<evidence type="ECO:0000313" key="2">
    <source>
        <dbReference type="EMBL" id="CAL6105679.1"/>
    </source>
</evidence>
<dbReference type="EMBL" id="CAXDID020000599">
    <property type="protein sequence ID" value="CAL6105679.1"/>
    <property type="molecule type" value="Genomic_DNA"/>
</dbReference>
<sequence length="120" mass="13470">MVFSFGRGSETNYMAFNPARKTNRGISNCAGSDFQVDGEQKRVRHVSQNPPSSFRLECSVKVAFRSEIITRKTCSSSSSSQSCRQIVGDAKLGLEPSNKIAMRYFDVFGMKTQNRNCLWL</sequence>
<gene>
    <name evidence="1" type="ORF">HINF_LOCUS18898</name>
    <name evidence="2" type="ORF">HINF_LOCUS73378</name>
</gene>
<name>A0AA86P406_9EUKA</name>
<dbReference type="AlphaFoldDB" id="A0AA86P406"/>
<keyword evidence="3" id="KW-1185">Reference proteome</keyword>
<reference evidence="1" key="1">
    <citation type="submission" date="2023-06" db="EMBL/GenBank/DDBJ databases">
        <authorList>
            <person name="Kurt Z."/>
        </authorList>
    </citation>
    <scope>NUCLEOTIDE SEQUENCE</scope>
</reference>
<comment type="caution">
    <text evidence="1">The sequence shown here is derived from an EMBL/GenBank/DDBJ whole genome shotgun (WGS) entry which is preliminary data.</text>
</comment>